<proteinExistence type="predicted"/>
<organism evidence="2 3">
    <name type="scientific">Phytophthora fragariaefolia</name>
    <dbReference type="NCBI Taxonomy" id="1490495"/>
    <lineage>
        <taxon>Eukaryota</taxon>
        <taxon>Sar</taxon>
        <taxon>Stramenopiles</taxon>
        <taxon>Oomycota</taxon>
        <taxon>Peronosporomycetes</taxon>
        <taxon>Peronosporales</taxon>
        <taxon>Peronosporaceae</taxon>
        <taxon>Phytophthora</taxon>
    </lineage>
</organism>
<dbReference type="AlphaFoldDB" id="A0A9W7CK13"/>
<keyword evidence="3" id="KW-1185">Reference proteome</keyword>
<evidence type="ECO:0000256" key="1">
    <source>
        <dbReference type="SAM" id="MobiDB-lite"/>
    </source>
</evidence>
<feature type="region of interest" description="Disordered" evidence="1">
    <location>
        <begin position="54"/>
        <end position="117"/>
    </location>
</feature>
<sequence>MLTTAEAACFAAFRAFKSTEGRPSRCFFLGVDGANRSLADDLAGLVPLPLWSAEGTMGPESSESSELTVRDVEDPDLAAVPPSVPEEAGGASPEASEDPEAARGGGIANCSAIPPRK</sequence>
<evidence type="ECO:0000313" key="3">
    <source>
        <dbReference type="Proteomes" id="UP001165121"/>
    </source>
</evidence>
<dbReference type="Proteomes" id="UP001165121">
    <property type="component" value="Unassembled WGS sequence"/>
</dbReference>
<name>A0A9W7CK13_9STRA</name>
<comment type="caution">
    <text evidence="2">The sequence shown here is derived from an EMBL/GenBank/DDBJ whole genome shotgun (WGS) entry which is preliminary data.</text>
</comment>
<accession>A0A9W7CK13</accession>
<gene>
    <name evidence="2" type="ORF">Pfra01_000891400</name>
</gene>
<protein>
    <submittedName>
        <fullName evidence="2">Unnamed protein product</fullName>
    </submittedName>
</protein>
<reference evidence="2" key="1">
    <citation type="submission" date="2023-04" db="EMBL/GenBank/DDBJ databases">
        <title>Phytophthora fragariaefolia NBRC 109709.</title>
        <authorList>
            <person name="Ichikawa N."/>
            <person name="Sato H."/>
            <person name="Tonouchi N."/>
        </authorList>
    </citation>
    <scope>NUCLEOTIDE SEQUENCE</scope>
    <source>
        <strain evidence="2">NBRC 109709</strain>
    </source>
</reference>
<feature type="compositionally biased region" description="Low complexity" evidence="1">
    <location>
        <begin position="85"/>
        <end position="94"/>
    </location>
</feature>
<dbReference type="EMBL" id="BSXT01000820">
    <property type="protein sequence ID" value="GMF34574.1"/>
    <property type="molecule type" value="Genomic_DNA"/>
</dbReference>
<evidence type="ECO:0000313" key="2">
    <source>
        <dbReference type="EMBL" id="GMF34574.1"/>
    </source>
</evidence>